<name>A0A4Y2WE36_ARAVE</name>
<dbReference type="AlphaFoldDB" id="A0A4Y2WE36"/>
<sequence length="281" mass="31708">MRKSAEDFRIRCYVICSSDEELENISKSSAEKEREQAEQNVLLKQLLQNCPSADTPRKSDSSLIDLPKGDDELSRLEVNFDINSLQDKNLLGDPKSKKPSYLDIRRAQLDKDPTPPPGEKEKPIKRKRPKKKKLEQQGKPDGVVVKKKCRRSSSKLEDSFDPYSETLNYKISNLPQLRIIEPNIQPNYSAIPVSGASDTNAKEHQLKGRYGRATIPGQSDIYTCSPYTKVTPASTAILPPSSPPYRGFYNQEFPGMNKAIENNEVSLIMKSNLEKESCNVF</sequence>
<feature type="non-terminal residue" evidence="2">
    <location>
        <position position="281"/>
    </location>
</feature>
<feature type="region of interest" description="Disordered" evidence="1">
    <location>
        <begin position="106"/>
        <end position="157"/>
    </location>
</feature>
<feature type="compositionally biased region" description="Basic residues" evidence="1">
    <location>
        <begin position="123"/>
        <end position="133"/>
    </location>
</feature>
<gene>
    <name evidence="2" type="ORF">AVEN_138626_2</name>
</gene>
<feature type="compositionally biased region" description="Basic and acidic residues" evidence="1">
    <location>
        <begin position="106"/>
        <end position="122"/>
    </location>
</feature>
<dbReference type="Proteomes" id="UP000499080">
    <property type="component" value="Unassembled WGS sequence"/>
</dbReference>
<proteinExistence type="predicted"/>
<keyword evidence="3" id="KW-1185">Reference proteome</keyword>
<evidence type="ECO:0000313" key="2">
    <source>
        <dbReference type="EMBL" id="GBO34327.1"/>
    </source>
</evidence>
<evidence type="ECO:0000313" key="3">
    <source>
        <dbReference type="Proteomes" id="UP000499080"/>
    </source>
</evidence>
<dbReference type="OrthoDB" id="10561480at2759"/>
<comment type="caution">
    <text evidence="2">The sequence shown here is derived from an EMBL/GenBank/DDBJ whole genome shotgun (WGS) entry which is preliminary data.</text>
</comment>
<protein>
    <submittedName>
        <fullName evidence="2">Uncharacterized protein</fullName>
    </submittedName>
</protein>
<accession>A0A4Y2WE36</accession>
<reference evidence="2 3" key="1">
    <citation type="journal article" date="2019" name="Sci. Rep.">
        <title>Orb-weaving spider Araneus ventricosus genome elucidates the spidroin gene catalogue.</title>
        <authorList>
            <person name="Kono N."/>
            <person name="Nakamura H."/>
            <person name="Ohtoshi R."/>
            <person name="Moran D.A.P."/>
            <person name="Shinohara A."/>
            <person name="Yoshida Y."/>
            <person name="Fujiwara M."/>
            <person name="Mori M."/>
            <person name="Tomita M."/>
            <person name="Arakawa K."/>
        </authorList>
    </citation>
    <scope>NUCLEOTIDE SEQUENCE [LARGE SCALE GENOMIC DNA]</scope>
</reference>
<dbReference type="EMBL" id="BGPR01058131">
    <property type="protein sequence ID" value="GBO34327.1"/>
    <property type="molecule type" value="Genomic_DNA"/>
</dbReference>
<organism evidence="2 3">
    <name type="scientific">Araneus ventricosus</name>
    <name type="common">Orbweaver spider</name>
    <name type="synonym">Epeira ventricosa</name>
    <dbReference type="NCBI Taxonomy" id="182803"/>
    <lineage>
        <taxon>Eukaryota</taxon>
        <taxon>Metazoa</taxon>
        <taxon>Ecdysozoa</taxon>
        <taxon>Arthropoda</taxon>
        <taxon>Chelicerata</taxon>
        <taxon>Arachnida</taxon>
        <taxon>Araneae</taxon>
        <taxon>Araneomorphae</taxon>
        <taxon>Entelegynae</taxon>
        <taxon>Araneoidea</taxon>
        <taxon>Araneidae</taxon>
        <taxon>Araneus</taxon>
    </lineage>
</organism>
<evidence type="ECO:0000256" key="1">
    <source>
        <dbReference type="SAM" id="MobiDB-lite"/>
    </source>
</evidence>